<dbReference type="NCBIfam" id="TIGR00197">
    <property type="entry name" value="yjeF_nterm"/>
    <property type="match status" value="1"/>
</dbReference>
<evidence type="ECO:0000256" key="9">
    <source>
        <dbReference type="ARBA" id="ARBA00022958"/>
    </source>
</evidence>
<dbReference type="PIRSF" id="PIRSF017184">
    <property type="entry name" value="Nnr"/>
    <property type="match status" value="1"/>
</dbReference>
<evidence type="ECO:0000256" key="1">
    <source>
        <dbReference type="ARBA" id="ARBA00000013"/>
    </source>
</evidence>
<dbReference type="Pfam" id="PF01256">
    <property type="entry name" value="Carb_kinase"/>
    <property type="match status" value="1"/>
</dbReference>
<dbReference type="EC" id="5.1.99.6" evidence="19"/>
<evidence type="ECO:0000256" key="10">
    <source>
        <dbReference type="ARBA" id="ARBA00023027"/>
    </source>
</evidence>
<dbReference type="OrthoDB" id="9806925at2"/>
<keyword evidence="10 17" id="KW-0520">NAD</keyword>
<evidence type="ECO:0000313" key="25">
    <source>
        <dbReference type="Proteomes" id="UP000292859"/>
    </source>
</evidence>
<evidence type="ECO:0000256" key="7">
    <source>
        <dbReference type="ARBA" id="ARBA00022840"/>
    </source>
</evidence>
<dbReference type="InterPro" id="IPR000631">
    <property type="entry name" value="CARKD"/>
</dbReference>
<keyword evidence="11 18" id="KW-0413">Isomerase</keyword>
<dbReference type="GO" id="GO:0110051">
    <property type="term" value="P:metabolite repair"/>
    <property type="evidence" value="ECO:0007669"/>
    <property type="project" value="TreeGrafter"/>
</dbReference>
<comment type="catalytic activity">
    <reaction evidence="15 17 19">
        <text>(6S)-NADHX + ADP = AMP + phosphate + NADH + H(+)</text>
        <dbReference type="Rhea" id="RHEA:32223"/>
        <dbReference type="ChEBI" id="CHEBI:15378"/>
        <dbReference type="ChEBI" id="CHEBI:43474"/>
        <dbReference type="ChEBI" id="CHEBI:57945"/>
        <dbReference type="ChEBI" id="CHEBI:64074"/>
        <dbReference type="ChEBI" id="CHEBI:456215"/>
        <dbReference type="ChEBI" id="CHEBI:456216"/>
        <dbReference type="EC" id="4.2.1.136"/>
    </reaction>
</comment>
<keyword evidence="5 18" id="KW-0479">Metal-binding</keyword>
<feature type="binding site" evidence="17">
    <location>
        <position position="463"/>
    </location>
    <ligand>
        <name>AMP</name>
        <dbReference type="ChEBI" id="CHEBI:456215"/>
    </ligand>
</feature>
<reference evidence="24" key="1">
    <citation type="submission" date="2017-06" db="EMBL/GenBank/DDBJ databases">
        <authorList>
            <person name="Varghese N."/>
            <person name="Submissions S."/>
        </authorList>
    </citation>
    <scope>NUCLEOTIDE SEQUENCE [LARGE SCALE GENOMIC DNA]</scope>
    <source>
        <strain evidence="24">DSM 26170</strain>
    </source>
</reference>
<comment type="function">
    <text evidence="18">Catalyzes the epimerization of the S- and R-forms of NAD(P)HX, a damaged form of NAD(P)H that is a result of enzymatic or heat-dependent hydration. This is a prerequisite for the S-specific NAD(P)H-hydrate dehydratase to allow the repair of both epimers of NAD(P)HX.</text>
</comment>
<dbReference type="Proteomes" id="UP000198409">
    <property type="component" value="Unassembled WGS sequence"/>
</dbReference>
<reference evidence="22" key="2">
    <citation type="submission" date="2017-06" db="EMBL/GenBank/DDBJ databases">
        <authorList>
            <person name="Kim H.J."/>
            <person name="Triplett B.A."/>
        </authorList>
    </citation>
    <scope>NUCLEOTIDE SEQUENCE [LARGE SCALE GENOMIC DNA]</scope>
    <source>
        <strain evidence="22">DSM 26170</strain>
    </source>
</reference>
<feature type="binding site" evidence="17">
    <location>
        <position position="388"/>
    </location>
    <ligand>
        <name>(6S)-NADPHX</name>
        <dbReference type="ChEBI" id="CHEBI:64076"/>
    </ligand>
</feature>
<comment type="cofactor">
    <cofactor evidence="18 19">
        <name>K(+)</name>
        <dbReference type="ChEBI" id="CHEBI:29103"/>
    </cofactor>
    <text evidence="18 19">Binds 1 potassium ion per subunit.</text>
</comment>
<dbReference type="HAMAP" id="MF_01965">
    <property type="entry name" value="NADHX_dehydratase"/>
    <property type="match status" value="1"/>
</dbReference>
<evidence type="ECO:0000256" key="2">
    <source>
        <dbReference type="ARBA" id="ARBA00000909"/>
    </source>
</evidence>
<feature type="binding site" evidence="17">
    <location>
        <position position="339"/>
    </location>
    <ligand>
        <name>(6S)-NADPHX</name>
        <dbReference type="ChEBI" id="CHEBI:64076"/>
    </ligand>
</feature>
<comment type="similarity">
    <text evidence="3 19">In the N-terminal section; belongs to the NnrE/AIBP family.</text>
</comment>
<dbReference type="PANTHER" id="PTHR12592">
    <property type="entry name" value="ATP-DEPENDENT (S)-NAD(P)H-HYDRATE DEHYDRATASE FAMILY MEMBER"/>
    <property type="match status" value="1"/>
</dbReference>
<dbReference type="RefSeq" id="WP_089389065.1">
    <property type="nucleotide sequence ID" value="NZ_FZNM01000014.1"/>
</dbReference>
<sequence>MFTGREVSTTAQMRALETKAIQDGRTSGLELMERAGAAVVAAILCKWPNYHRHSPGLPSRAIVLCGPGNNGGDGFVVARLLAGRGWKVQVDLLGDPDSLPPDARTNHDRWRAIGPVGRITPNGAECYQAEVLVDALFGIGLSRPLANSLWNVFDGIYDAVHSSSGGPRSPSVDHVVAIDVPSGLCADSGRLLAEDDLTVWGADLTVTFGSLKPGHLMADGPDLCRDVVVADIGLPGWPPGPRIHRLVRGKIIKPDGHKYDHGHALILAGPSGHGGAARLSARAALRMGAGLVTVCPPQAAMPDHIRPPDALMLRPVDTAEDLGKLLEDSRITALCLGPGCGVDRADLLLEALLDSGRAAVLDADALTALSRRPNPFAGLPKGCVLTPHMGEFARLFPDLAERLNALPTRGPAWSKLDAARAAAARSGVTILLKGPDSVIADPDERANIHSAFDIPWLATAGAGDVLAGMVTGLLARNFQPFDAAGMATLIHARAARLFGPGLIADDLPDMIPAVLRNLA</sequence>
<evidence type="ECO:0000256" key="6">
    <source>
        <dbReference type="ARBA" id="ARBA00022741"/>
    </source>
</evidence>
<feature type="binding site" evidence="17">
    <location>
        <position position="464"/>
    </location>
    <ligand>
        <name>(6S)-NADPHX</name>
        <dbReference type="ChEBI" id="CHEBI:64076"/>
    </ligand>
</feature>
<evidence type="ECO:0000256" key="16">
    <source>
        <dbReference type="ARBA" id="ARBA00049209"/>
    </source>
</evidence>
<dbReference type="InterPro" id="IPR017953">
    <property type="entry name" value="Carbohydrate_kinase_pred_CS"/>
</dbReference>
<dbReference type="CDD" id="cd01171">
    <property type="entry name" value="YXKO-related"/>
    <property type="match status" value="1"/>
</dbReference>
<dbReference type="InterPro" id="IPR036652">
    <property type="entry name" value="YjeF_N_dom_sf"/>
</dbReference>
<dbReference type="Pfam" id="PF03853">
    <property type="entry name" value="YjeF_N"/>
    <property type="match status" value="1"/>
</dbReference>
<dbReference type="GO" id="GO:0016301">
    <property type="term" value="F:kinase activity"/>
    <property type="evidence" value="ECO:0007669"/>
    <property type="project" value="UniProtKB-KW"/>
</dbReference>
<evidence type="ECO:0000256" key="11">
    <source>
        <dbReference type="ARBA" id="ARBA00023235"/>
    </source>
</evidence>
<dbReference type="Proteomes" id="UP000292859">
    <property type="component" value="Unassembled WGS sequence"/>
</dbReference>
<evidence type="ECO:0000313" key="22">
    <source>
        <dbReference type="EMBL" id="SNR65726.1"/>
    </source>
</evidence>
<dbReference type="GO" id="GO:0052856">
    <property type="term" value="F:NAD(P)HX epimerase activity"/>
    <property type="evidence" value="ECO:0007669"/>
    <property type="project" value="UniProtKB-UniRule"/>
</dbReference>
<evidence type="ECO:0000256" key="12">
    <source>
        <dbReference type="ARBA" id="ARBA00023239"/>
    </source>
</evidence>
<dbReference type="PROSITE" id="PS51385">
    <property type="entry name" value="YJEF_N"/>
    <property type="match status" value="1"/>
</dbReference>
<feature type="domain" description="YjeF N-terminal" evidence="21">
    <location>
        <begin position="13"/>
        <end position="240"/>
    </location>
</feature>
<comment type="similarity">
    <text evidence="18">Belongs to the NnrE/AIBP family.</text>
</comment>
<dbReference type="EC" id="4.2.1.136" evidence="19"/>
<dbReference type="InterPro" id="IPR029056">
    <property type="entry name" value="Ribokinase-like"/>
</dbReference>
<keyword evidence="22" id="KW-0418">Kinase</keyword>
<keyword evidence="25" id="KW-1185">Reference proteome</keyword>
<accession>A0A238Y370</accession>
<evidence type="ECO:0000313" key="23">
    <source>
        <dbReference type="EMBL" id="TBN47244.1"/>
    </source>
</evidence>
<evidence type="ECO:0000256" key="4">
    <source>
        <dbReference type="ARBA" id="ARBA00009524"/>
    </source>
</evidence>
<keyword evidence="9 18" id="KW-0630">Potassium</keyword>
<keyword evidence="6 17" id="KW-0547">Nucleotide-binding</keyword>
<keyword evidence="22" id="KW-0808">Transferase</keyword>
<gene>
    <name evidence="18" type="primary">nnrE</name>
    <name evidence="17" type="synonym">nnrD</name>
    <name evidence="23" type="ORF">EYF88_15565</name>
    <name evidence="22" type="ORF">SAMN06265378_11462</name>
</gene>
<evidence type="ECO:0000256" key="19">
    <source>
        <dbReference type="PIRNR" id="PIRNR017184"/>
    </source>
</evidence>
<comment type="caution">
    <text evidence="18">Lacks conserved residue(s) required for the propagation of feature annotation.</text>
</comment>
<dbReference type="Gene3D" id="3.40.1190.20">
    <property type="match status" value="1"/>
</dbReference>
<dbReference type="GO" id="GO:0005524">
    <property type="term" value="F:ATP binding"/>
    <property type="evidence" value="ECO:0007669"/>
    <property type="project" value="UniProtKB-UniRule"/>
</dbReference>
<keyword evidence="8 17" id="KW-0521">NADP</keyword>
<comment type="subunit">
    <text evidence="17">Homotetramer.</text>
</comment>
<comment type="similarity">
    <text evidence="4 19">In the C-terminal section; belongs to the NnrD/CARKD family.</text>
</comment>
<feature type="binding site" evidence="18">
    <location>
        <begin position="138"/>
        <end position="144"/>
    </location>
    <ligand>
        <name>(6S)-NADPHX</name>
        <dbReference type="ChEBI" id="CHEBI:64076"/>
    </ligand>
</feature>
<protein>
    <recommendedName>
        <fullName evidence="19">Bifunctional NAD(P)H-hydrate repair enzyme</fullName>
    </recommendedName>
    <alternativeName>
        <fullName evidence="19">Nicotinamide nucleotide repair protein</fullName>
    </alternativeName>
    <domain>
        <recommendedName>
            <fullName evidence="19">ADP-dependent (S)-NAD(P)H-hydrate dehydratase</fullName>
            <ecNumber evidence="19">4.2.1.136</ecNumber>
        </recommendedName>
        <alternativeName>
            <fullName evidence="19">ADP-dependent NAD(P)HX dehydratase</fullName>
        </alternativeName>
    </domain>
    <domain>
        <recommendedName>
            <fullName evidence="19">NAD(P)H-hydrate epimerase</fullName>
            <ecNumber evidence="19">5.1.99.6</ecNumber>
        </recommendedName>
    </domain>
</protein>
<evidence type="ECO:0000256" key="8">
    <source>
        <dbReference type="ARBA" id="ARBA00022857"/>
    </source>
</evidence>
<evidence type="ECO:0000256" key="15">
    <source>
        <dbReference type="ARBA" id="ARBA00048238"/>
    </source>
</evidence>
<comment type="function">
    <text evidence="14 19">Bifunctional enzyme that catalyzes the epimerization of the S- and R-forms of NAD(P)HX and the dehydration of the S-form of NAD(P)HX at the expense of ADP, which is converted to AMP. This allows the repair of both epimers of NAD(P)HX, a damaged form of NAD(P)H that is a result of enzymatic or heat-dependent hydration.</text>
</comment>
<evidence type="ECO:0000256" key="13">
    <source>
        <dbReference type="ARBA" id="ARBA00023268"/>
    </source>
</evidence>
<evidence type="ECO:0000259" key="20">
    <source>
        <dbReference type="PROSITE" id="PS51383"/>
    </source>
</evidence>
<comment type="catalytic activity">
    <reaction evidence="2 18 19">
        <text>(6R)-NADPHX = (6S)-NADPHX</text>
        <dbReference type="Rhea" id="RHEA:32227"/>
        <dbReference type="ChEBI" id="CHEBI:64076"/>
        <dbReference type="ChEBI" id="CHEBI:64077"/>
        <dbReference type="EC" id="5.1.99.6"/>
    </reaction>
</comment>
<dbReference type="GO" id="GO:0046496">
    <property type="term" value="P:nicotinamide nucleotide metabolic process"/>
    <property type="evidence" value="ECO:0007669"/>
    <property type="project" value="UniProtKB-UniRule"/>
</dbReference>
<evidence type="ECO:0000256" key="17">
    <source>
        <dbReference type="HAMAP-Rule" id="MF_01965"/>
    </source>
</evidence>
<name>A0A238Y370_9RHOB</name>
<dbReference type="GO" id="GO:0046872">
    <property type="term" value="F:metal ion binding"/>
    <property type="evidence" value="ECO:0007669"/>
    <property type="project" value="UniProtKB-UniRule"/>
</dbReference>
<feature type="binding site" evidence="18">
    <location>
        <position position="134"/>
    </location>
    <ligand>
        <name>K(+)</name>
        <dbReference type="ChEBI" id="CHEBI:29103"/>
    </ligand>
</feature>
<comment type="similarity">
    <text evidence="17">Belongs to the NnrD/CARKD family.</text>
</comment>
<comment type="catalytic activity">
    <reaction evidence="1 18 19">
        <text>(6R)-NADHX = (6S)-NADHX</text>
        <dbReference type="Rhea" id="RHEA:32215"/>
        <dbReference type="ChEBI" id="CHEBI:64074"/>
        <dbReference type="ChEBI" id="CHEBI:64075"/>
        <dbReference type="EC" id="5.1.99.6"/>
    </reaction>
</comment>
<dbReference type="InterPro" id="IPR030677">
    <property type="entry name" value="Nnr"/>
</dbReference>
<dbReference type="HAMAP" id="MF_01966">
    <property type="entry name" value="NADHX_epimerase"/>
    <property type="match status" value="1"/>
</dbReference>
<dbReference type="PROSITE" id="PS51383">
    <property type="entry name" value="YJEF_C_3"/>
    <property type="match status" value="1"/>
</dbReference>
<feature type="binding site" evidence="18">
    <location>
        <position position="70"/>
    </location>
    <ligand>
        <name>K(+)</name>
        <dbReference type="ChEBI" id="CHEBI:29103"/>
    </ligand>
</feature>
<feature type="binding site" evidence="17">
    <location>
        <begin position="433"/>
        <end position="437"/>
    </location>
    <ligand>
        <name>AMP</name>
        <dbReference type="ChEBI" id="CHEBI:456215"/>
    </ligand>
</feature>
<dbReference type="AlphaFoldDB" id="A0A238Y370"/>
<evidence type="ECO:0000259" key="21">
    <source>
        <dbReference type="PROSITE" id="PS51385"/>
    </source>
</evidence>
<dbReference type="PROSITE" id="PS01050">
    <property type="entry name" value="YJEF_C_2"/>
    <property type="match status" value="1"/>
</dbReference>
<dbReference type="GO" id="GO:0052855">
    <property type="term" value="F:ADP-dependent NAD(P)H-hydrate dehydratase activity"/>
    <property type="evidence" value="ECO:0007669"/>
    <property type="project" value="UniProtKB-UniRule"/>
</dbReference>
<comment type="function">
    <text evidence="17">Catalyzes the dehydration of the S-form of NAD(P)HX at the expense of ADP, which is converted to AMP. Together with NAD(P)HX epimerase, which catalyzes the epimerization of the S- and R-forms, the enzyme allows the repair of both epimers of NAD(P)HX, a damaged form of NAD(P)H that is a result of enzymatic or heat-dependent hydration.</text>
</comment>
<dbReference type="InterPro" id="IPR004443">
    <property type="entry name" value="YjeF_N_dom"/>
</dbReference>
<keyword evidence="13" id="KW-0511">Multifunctional enzyme</keyword>
<proteinExistence type="inferred from homology"/>
<keyword evidence="12 17" id="KW-0456">Lyase</keyword>
<dbReference type="SUPFAM" id="SSF64153">
    <property type="entry name" value="YjeF N-terminal domain-like"/>
    <property type="match status" value="1"/>
</dbReference>
<evidence type="ECO:0000313" key="24">
    <source>
        <dbReference type="Proteomes" id="UP000198409"/>
    </source>
</evidence>
<feature type="binding site" evidence="17">
    <location>
        <position position="276"/>
    </location>
    <ligand>
        <name>(6S)-NADPHX</name>
        <dbReference type="ChEBI" id="CHEBI:64076"/>
    </ligand>
</feature>
<feature type="domain" description="YjeF C-terminal" evidence="20">
    <location>
        <begin position="241"/>
        <end position="518"/>
    </location>
</feature>
<reference evidence="23 25" key="3">
    <citation type="submission" date="2019-02" db="EMBL/GenBank/DDBJ databases">
        <authorList>
            <person name="Zhang G."/>
        </authorList>
    </citation>
    <scope>NUCLEOTIDE SEQUENCE [LARGE SCALE GENOMIC DNA]</scope>
    <source>
        <strain evidence="23 25">CMB17</strain>
    </source>
</reference>
<feature type="binding site" evidence="18">
    <location>
        <position position="182"/>
    </location>
    <ligand>
        <name>K(+)</name>
        <dbReference type="ChEBI" id="CHEBI:29103"/>
    </ligand>
</feature>
<dbReference type="PANTHER" id="PTHR12592:SF0">
    <property type="entry name" value="ATP-DEPENDENT (S)-NAD(P)H-HYDRATE DEHYDRATASE"/>
    <property type="match status" value="1"/>
</dbReference>
<comment type="cofactor">
    <cofactor evidence="17">
        <name>Mg(2+)</name>
        <dbReference type="ChEBI" id="CHEBI:18420"/>
    </cofactor>
</comment>
<keyword evidence="7 17" id="KW-0067">ATP-binding</keyword>
<comment type="catalytic activity">
    <reaction evidence="16 17 19">
        <text>(6S)-NADPHX + ADP = AMP + phosphate + NADPH + H(+)</text>
        <dbReference type="Rhea" id="RHEA:32235"/>
        <dbReference type="ChEBI" id="CHEBI:15378"/>
        <dbReference type="ChEBI" id="CHEBI:43474"/>
        <dbReference type="ChEBI" id="CHEBI:57783"/>
        <dbReference type="ChEBI" id="CHEBI:64076"/>
        <dbReference type="ChEBI" id="CHEBI:456215"/>
        <dbReference type="ChEBI" id="CHEBI:456216"/>
        <dbReference type="EC" id="4.2.1.136"/>
    </reaction>
</comment>
<evidence type="ECO:0000256" key="5">
    <source>
        <dbReference type="ARBA" id="ARBA00022723"/>
    </source>
</evidence>
<dbReference type="SUPFAM" id="SSF53613">
    <property type="entry name" value="Ribokinase-like"/>
    <property type="match status" value="1"/>
</dbReference>
<evidence type="ECO:0000256" key="18">
    <source>
        <dbReference type="HAMAP-Rule" id="MF_01966"/>
    </source>
</evidence>
<dbReference type="NCBIfam" id="TIGR00196">
    <property type="entry name" value="yjeF_cterm"/>
    <property type="match status" value="1"/>
</dbReference>
<organism evidence="22 24">
    <name type="scientific">Paracoccus sediminis</name>
    <dbReference type="NCBI Taxonomy" id="1214787"/>
    <lineage>
        <taxon>Bacteria</taxon>
        <taxon>Pseudomonadati</taxon>
        <taxon>Pseudomonadota</taxon>
        <taxon>Alphaproteobacteria</taxon>
        <taxon>Rhodobacterales</taxon>
        <taxon>Paracoccaceae</taxon>
        <taxon>Paracoccus</taxon>
    </lineage>
</organism>
<dbReference type="Gene3D" id="3.40.50.10260">
    <property type="entry name" value="YjeF N-terminal domain"/>
    <property type="match status" value="1"/>
</dbReference>
<dbReference type="EMBL" id="SIRL01000014">
    <property type="protein sequence ID" value="TBN47244.1"/>
    <property type="molecule type" value="Genomic_DNA"/>
</dbReference>
<evidence type="ECO:0000256" key="3">
    <source>
        <dbReference type="ARBA" id="ARBA00006001"/>
    </source>
</evidence>
<evidence type="ECO:0000256" key="14">
    <source>
        <dbReference type="ARBA" id="ARBA00025153"/>
    </source>
</evidence>
<feature type="binding site" evidence="18">
    <location>
        <begin position="69"/>
        <end position="73"/>
    </location>
    <ligand>
        <name>(6S)-NADPHX</name>
        <dbReference type="ChEBI" id="CHEBI:64076"/>
    </ligand>
</feature>
<feature type="binding site" evidence="18">
    <location>
        <position position="179"/>
    </location>
    <ligand>
        <name>(6S)-NADPHX</name>
        <dbReference type="ChEBI" id="CHEBI:64076"/>
    </ligand>
</feature>
<dbReference type="EMBL" id="FZNM01000014">
    <property type="protein sequence ID" value="SNR65726.1"/>
    <property type="molecule type" value="Genomic_DNA"/>
</dbReference>